<evidence type="ECO:0000313" key="1">
    <source>
        <dbReference type="EMBL" id="GGI56392.1"/>
    </source>
</evidence>
<sequence length="108" mass="12196">MSKSYLSHQIKIGVFKSNIDLKMKKRFLLSFFLIATFNFSYSQSIIVKDSTSISGIIGINQVLDFDGIEIQFKKVIKDSRCPKSVMCVRAGEAEVLVSVFRNGTHIKD</sequence>
<organism evidence="1 2">
    <name type="scientific">Winogradskyella haliclonae</name>
    <dbReference type="NCBI Taxonomy" id="2048558"/>
    <lineage>
        <taxon>Bacteria</taxon>
        <taxon>Pseudomonadati</taxon>
        <taxon>Bacteroidota</taxon>
        <taxon>Flavobacteriia</taxon>
        <taxon>Flavobacteriales</taxon>
        <taxon>Flavobacteriaceae</taxon>
        <taxon>Winogradskyella</taxon>
    </lineage>
</organism>
<accession>A0ABQ2BX74</accession>
<reference evidence="2" key="1">
    <citation type="journal article" date="2019" name="Int. J. Syst. Evol. Microbiol.">
        <title>The Global Catalogue of Microorganisms (GCM) 10K type strain sequencing project: providing services to taxonomists for standard genome sequencing and annotation.</title>
        <authorList>
            <consortium name="The Broad Institute Genomics Platform"/>
            <consortium name="The Broad Institute Genome Sequencing Center for Infectious Disease"/>
            <person name="Wu L."/>
            <person name="Ma J."/>
        </authorList>
    </citation>
    <scope>NUCLEOTIDE SEQUENCE [LARGE SCALE GENOMIC DNA]</scope>
    <source>
        <strain evidence="2">CCM 8681</strain>
    </source>
</reference>
<proteinExistence type="predicted"/>
<gene>
    <name evidence="1" type="ORF">GCM10011444_07010</name>
</gene>
<protein>
    <submittedName>
        <fullName evidence="1">Uncharacterized protein</fullName>
    </submittedName>
</protein>
<comment type="caution">
    <text evidence="1">The sequence shown here is derived from an EMBL/GenBank/DDBJ whole genome shotgun (WGS) entry which is preliminary data.</text>
</comment>
<keyword evidence="2" id="KW-1185">Reference proteome</keyword>
<dbReference type="EMBL" id="BMDQ01000001">
    <property type="protein sequence ID" value="GGI56392.1"/>
    <property type="molecule type" value="Genomic_DNA"/>
</dbReference>
<dbReference type="Proteomes" id="UP000624701">
    <property type="component" value="Unassembled WGS sequence"/>
</dbReference>
<evidence type="ECO:0000313" key="2">
    <source>
        <dbReference type="Proteomes" id="UP000624701"/>
    </source>
</evidence>
<name>A0ABQ2BX74_9FLAO</name>